<evidence type="ECO:0000313" key="1">
    <source>
        <dbReference type="EMBL" id="SET06609.1"/>
    </source>
</evidence>
<dbReference type="InterPro" id="IPR050484">
    <property type="entry name" value="Transf_Hexapept/Carb_Anhydrase"/>
</dbReference>
<keyword evidence="2" id="KW-1185">Reference proteome</keyword>
<dbReference type="InterPro" id="IPR011004">
    <property type="entry name" value="Trimer_LpxA-like_sf"/>
</dbReference>
<dbReference type="Proteomes" id="UP000243819">
    <property type="component" value="Unassembled WGS sequence"/>
</dbReference>
<proteinExistence type="predicted"/>
<dbReference type="InterPro" id="IPR001451">
    <property type="entry name" value="Hexapep"/>
</dbReference>
<dbReference type="PANTHER" id="PTHR13061">
    <property type="entry name" value="DYNACTIN SUBUNIT P25"/>
    <property type="match status" value="1"/>
</dbReference>
<protein>
    <submittedName>
        <fullName evidence="1">Carbonic anhydrase or acetyltransferase, isoleucine patch superfamily</fullName>
    </submittedName>
</protein>
<dbReference type="PANTHER" id="PTHR13061:SF29">
    <property type="entry name" value="GAMMA CARBONIC ANHYDRASE-LIKE 1, MITOCHONDRIAL-RELATED"/>
    <property type="match status" value="1"/>
</dbReference>
<keyword evidence="1" id="KW-0808">Transferase</keyword>
<dbReference type="CDD" id="cd04645">
    <property type="entry name" value="LbH_gamma_CA_like"/>
    <property type="match status" value="1"/>
</dbReference>
<dbReference type="Pfam" id="PF00132">
    <property type="entry name" value="Hexapep"/>
    <property type="match status" value="1"/>
</dbReference>
<sequence>MIQEYKGIKPKIHPNTYIHETAVIIGDVEIEEGVSIWPYVVIRGDSNKIIIGKNTNIQDGCILHADTDRPLIVGEGVTVGHKAILHACTIESDTLIGMGSTVLDYAVIKEGSIVGAGSLVAPGKVYEKNSLIVGVPGKMVRETTPEERENIKKSAANYLKTAHQYNCR</sequence>
<dbReference type="RefSeq" id="WP_207648429.1">
    <property type="nucleotide sequence ID" value="NZ_FOIF01000040.1"/>
</dbReference>
<evidence type="ECO:0000313" key="2">
    <source>
        <dbReference type="Proteomes" id="UP000243819"/>
    </source>
</evidence>
<dbReference type="SUPFAM" id="SSF51161">
    <property type="entry name" value="Trimeric LpxA-like enzymes"/>
    <property type="match status" value="1"/>
</dbReference>
<dbReference type="Gene3D" id="2.160.10.10">
    <property type="entry name" value="Hexapeptide repeat proteins"/>
    <property type="match status" value="1"/>
</dbReference>
<dbReference type="STRING" id="1120990.SAMN03080614_104023"/>
<organism evidence="1 2">
    <name type="scientific">Anaerobranca gottschalkii DSM 13577</name>
    <dbReference type="NCBI Taxonomy" id="1120990"/>
    <lineage>
        <taxon>Bacteria</taxon>
        <taxon>Bacillati</taxon>
        <taxon>Bacillota</taxon>
        <taxon>Clostridia</taxon>
        <taxon>Eubacteriales</taxon>
        <taxon>Proteinivoracaceae</taxon>
        <taxon>Anaerobranca</taxon>
    </lineage>
</organism>
<dbReference type="InterPro" id="IPR047324">
    <property type="entry name" value="LbH_gamma_CA-like"/>
</dbReference>
<name>A0A1I0BI57_9FIRM</name>
<reference evidence="2" key="1">
    <citation type="submission" date="2016-10" db="EMBL/GenBank/DDBJ databases">
        <authorList>
            <person name="Varghese N."/>
            <person name="Submissions S."/>
        </authorList>
    </citation>
    <scope>NUCLEOTIDE SEQUENCE [LARGE SCALE GENOMIC DNA]</scope>
    <source>
        <strain evidence="2">DSM 13577</strain>
    </source>
</reference>
<dbReference type="EMBL" id="FOIF01000040">
    <property type="protein sequence ID" value="SET06609.1"/>
    <property type="molecule type" value="Genomic_DNA"/>
</dbReference>
<dbReference type="GO" id="GO:0016740">
    <property type="term" value="F:transferase activity"/>
    <property type="evidence" value="ECO:0007669"/>
    <property type="project" value="UniProtKB-KW"/>
</dbReference>
<accession>A0A1I0BI57</accession>
<dbReference type="AlphaFoldDB" id="A0A1I0BI57"/>
<gene>
    <name evidence="1" type="ORF">SAMN03080614_104023</name>
</gene>